<reference evidence="1" key="1">
    <citation type="journal article" date="2015" name="Nature">
        <title>Complex archaea that bridge the gap between prokaryotes and eukaryotes.</title>
        <authorList>
            <person name="Spang A."/>
            <person name="Saw J.H."/>
            <person name="Jorgensen S.L."/>
            <person name="Zaremba-Niedzwiedzka K."/>
            <person name="Martijn J."/>
            <person name="Lind A.E."/>
            <person name="van Eijk R."/>
            <person name="Schleper C."/>
            <person name="Guy L."/>
            <person name="Ettema T.J."/>
        </authorList>
    </citation>
    <scope>NUCLEOTIDE SEQUENCE</scope>
</reference>
<evidence type="ECO:0000313" key="1">
    <source>
        <dbReference type="EMBL" id="KKK46938.1"/>
    </source>
</evidence>
<gene>
    <name evidence="1" type="ORF">LCGC14_3160230</name>
</gene>
<sequence length="83" mass="9212">MKKPLIIEGGSVKVKKDALDVLEDTRKLVEEGKIVSVLTVTEKADGSITSHYQGIEDRFSQGAKLIRLGLRRLGFRVDDVESK</sequence>
<comment type="caution">
    <text evidence="1">The sequence shown here is derived from an EMBL/GenBank/DDBJ whole genome shotgun (WGS) entry which is preliminary data.</text>
</comment>
<protein>
    <submittedName>
        <fullName evidence="1">Uncharacterized protein</fullName>
    </submittedName>
</protein>
<dbReference type="AlphaFoldDB" id="A0A0F8VRG7"/>
<name>A0A0F8VRG7_9ZZZZ</name>
<proteinExistence type="predicted"/>
<dbReference type="EMBL" id="LAZR01069830">
    <property type="protein sequence ID" value="KKK46938.1"/>
    <property type="molecule type" value="Genomic_DNA"/>
</dbReference>
<organism evidence="1">
    <name type="scientific">marine sediment metagenome</name>
    <dbReference type="NCBI Taxonomy" id="412755"/>
    <lineage>
        <taxon>unclassified sequences</taxon>
        <taxon>metagenomes</taxon>
        <taxon>ecological metagenomes</taxon>
    </lineage>
</organism>
<accession>A0A0F8VRG7</accession>